<dbReference type="EMBL" id="JAJUBB010000004">
    <property type="protein sequence ID" value="MDD1781152.1"/>
    <property type="molecule type" value="Genomic_DNA"/>
</dbReference>
<proteinExistence type="predicted"/>
<sequence>MSNNTTINCPACQSPIAIEPKLLMSGFKFQCANVKCNASVSISTESRQVAKSAYGKFEQLKREL</sequence>
<dbReference type="Proteomes" id="UP001149821">
    <property type="component" value="Unassembled WGS sequence"/>
</dbReference>
<dbReference type="RefSeq" id="WP_274141495.1">
    <property type="nucleotide sequence ID" value="NZ_JAJUBB010000004.1"/>
</dbReference>
<evidence type="ECO:0008006" key="3">
    <source>
        <dbReference type="Google" id="ProtNLM"/>
    </source>
</evidence>
<gene>
    <name evidence="1" type="ORF">LRP49_08030</name>
</gene>
<name>A0ABT5QJJ1_9GAMM</name>
<evidence type="ECO:0000313" key="2">
    <source>
        <dbReference type="Proteomes" id="UP001149821"/>
    </source>
</evidence>
<comment type="caution">
    <text evidence="1">The sequence shown here is derived from an EMBL/GenBank/DDBJ whole genome shotgun (WGS) entry which is preliminary data.</text>
</comment>
<reference evidence="1" key="1">
    <citation type="submission" date="2021-12" db="EMBL/GenBank/DDBJ databases">
        <title>Enterovibrio ZSDZ35 sp. nov. and Enterovibrio ZSDZ42 sp. nov., isolated from coastal seawater in Qingdao.</title>
        <authorList>
            <person name="Zhang P."/>
        </authorList>
    </citation>
    <scope>NUCLEOTIDE SEQUENCE</scope>
    <source>
        <strain evidence="1">ZSDZ35</strain>
    </source>
</reference>
<keyword evidence="2" id="KW-1185">Reference proteome</keyword>
<protein>
    <recommendedName>
        <fullName evidence="3">Ogr/Delta-like zinc finger</fullName>
    </recommendedName>
</protein>
<evidence type="ECO:0000313" key="1">
    <source>
        <dbReference type="EMBL" id="MDD1781152.1"/>
    </source>
</evidence>
<organism evidence="1 2">
    <name type="scientific">Enterovibrio qingdaonensis</name>
    <dbReference type="NCBI Taxonomy" id="2899818"/>
    <lineage>
        <taxon>Bacteria</taxon>
        <taxon>Pseudomonadati</taxon>
        <taxon>Pseudomonadota</taxon>
        <taxon>Gammaproteobacteria</taxon>
        <taxon>Vibrionales</taxon>
        <taxon>Vibrionaceae</taxon>
        <taxon>Enterovibrio</taxon>
    </lineage>
</organism>
<accession>A0ABT5QJJ1</accession>